<dbReference type="Proteomes" id="UP000075881">
    <property type="component" value="Unassembled WGS sequence"/>
</dbReference>
<evidence type="ECO:0000256" key="1">
    <source>
        <dbReference type="ARBA" id="ARBA00006641"/>
    </source>
</evidence>
<accession>A0A182K293</accession>
<dbReference type="EnsemblMetazoa" id="ACHR004877-RA">
    <property type="protein sequence ID" value="ACHR004877-PA"/>
    <property type="gene ID" value="ACHR004877"/>
</dbReference>
<organism evidence="6 7">
    <name type="scientific">Anopheles christyi</name>
    <dbReference type="NCBI Taxonomy" id="43041"/>
    <lineage>
        <taxon>Eukaryota</taxon>
        <taxon>Metazoa</taxon>
        <taxon>Ecdysozoa</taxon>
        <taxon>Arthropoda</taxon>
        <taxon>Hexapoda</taxon>
        <taxon>Insecta</taxon>
        <taxon>Pterygota</taxon>
        <taxon>Neoptera</taxon>
        <taxon>Endopterygota</taxon>
        <taxon>Diptera</taxon>
        <taxon>Nematocera</taxon>
        <taxon>Culicoidea</taxon>
        <taxon>Culicidae</taxon>
        <taxon>Anophelinae</taxon>
        <taxon>Anopheles</taxon>
    </lineage>
</organism>
<dbReference type="InterPro" id="IPR016125">
    <property type="entry name" value="Peptidase_C15-like"/>
</dbReference>
<comment type="similarity">
    <text evidence="1">Belongs to the peptidase C15 family.</text>
</comment>
<dbReference type="PANTHER" id="PTHR23402">
    <property type="entry name" value="PROTEASE FAMILY C15 PYROGLUTAMYL-PEPTIDASE I-RELATED"/>
    <property type="match status" value="1"/>
</dbReference>
<dbReference type="InterPro" id="IPR000816">
    <property type="entry name" value="Peptidase_C15"/>
</dbReference>
<dbReference type="PANTHER" id="PTHR23402:SF1">
    <property type="entry name" value="PYROGLUTAMYL-PEPTIDASE I"/>
    <property type="match status" value="1"/>
</dbReference>
<keyword evidence="7" id="KW-1185">Reference proteome</keyword>
<proteinExistence type="inferred from homology"/>
<dbReference type="GO" id="GO:0016920">
    <property type="term" value="F:pyroglutamyl-peptidase activity"/>
    <property type="evidence" value="ECO:0007669"/>
    <property type="project" value="InterPro"/>
</dbReference>
<evidence type="ECO:0000313" key="6">
    <source>
        <dbReference type="EnsemblMetazoa" id="ACHR004877-PA"/>
    </source>
</evidence>
<evidence type="ECO:0000256" key="5">
    <source>
        <dbReference type="ARBA" id="ARBA00022807"/>
    </source>
</evidence>
<keyword evidence="3" id="KW-0645">Protease</keyword>
<sequence length="209" mass="23866">MPDKIIIVTGFGPFVGHEERNASWEAVNLLPDIFHFRKDAYQLQKYQIPVTYEEVDHIVPHIWNQNPDLVVHVGVHGKIRTINLEHCSYTSGYCKPDFAQRCLPCDKITLNGKHASDQECAMLKTNLNIERIAKELNLETKVECCCSTNVGNYLCGYIYLKSLDKNPDRALFIHVPKVNEPYTSEQTMATIYNVIGKCLEQLTAEQKLP</sequence>
<evidence type="ECO:0000256" key="2">
    <source>
        <dbReference type="ARBA" id="ARBA00022490"/>
    </source>
</evidence>
<protein>
    <recommendedName>
        <fullName evidence="8">Pyroglutamyl-peptidase I</fullName>
    </recommendedName>
</protein>
<dbReference type="Gene3D" id="3.40.630.20">
    <property type="entry name" value="Peptidase C15, pyroglutamyl peptidase I-like"/>
    <property type="match status" value="1"/>
</dbReference>
<dbReference type="AlphaFoldDB" id="A0A182K293"/>
<dbReference type="STRING" id="43041.A0A182K293"/>
<name>A0A182K293_9DIPT</name>
<keyword evidence="5" id="KW-0788">Thiol protease</keyword>
<dbReference type="VEuPathDB" id="VectorBase:ACHR004877"/>
<dbReference type="FunFam" id="3.40.630.20:FF:000008">
    <property type="entry name" value="Pyroglutamyl-peptidase 1"/>
    <property type="match status" value="1"/>
</dbReference>
<dbReference type="GO" id="GO:0006508">
    <property type="term" value="P:proteolysis"/>
    <property type="evidence" value="ECO:0007669"/>
    <property type="project" value="UniProtKB-KW"/>
</dbReference>
<evidence type="ECO:0000256" key="4">
    <source>
        <dbReference type="ARBA" id="ARBA00022801"/>
    </source>
</evidence>
<reference evidence="7" key="1">
    <citation type="submission" date="2013-03" db="EMBL/GenBank/DDBJ databases">
        <title>The Genome Sequence of Anopheles christyi ACHKN1017.</title>
        <authorList>
            <consortium name="The Broad Institute Genomics Platform"/>
            <person name="Neafsey D.E."/>
            <person name="Besansky N."/>
            <person name="Walker B."/>
            <person name="Young S.K."/>
            <person name="Zeng Q."/>
            <person name="Gargeya S."/>
            <person name="Fitzgerald M."/>
            <person name="Haas B."/>
            <person name="Abouelleil A."/>
            <person name="Allen A.W."/>
            <person name="Alvarado L."/>
            <person name="Arachchi H.M."/>
            <person name="Berlin A.M."/>
            <person name="Chapman S.B."/>
            <person name="Gainer-Dewar J."/>
            <person name="Goldberg J."/>
            <person name="Griggs A."/>
            <person name="Gujja S."/>
            <person name="Hansen M."/>
            <person name="Howarth C."/>
            <person name="Imamovic A."/>
            <person name="Ireland A."/>
            <person name="Larimer J."/>
            <person name="McCowan C."/>
            <person name="Murphy C."/>
            <person name="Pearson M."/>
            <person name="Poon T.W."/>
            <person name="Priest M."/>
            <person name="Roberts A."/>
            <person name="Saif S."/>
            <person name="Shea T."/>
            <person name="Sisk P."/>
            <person name="Sykes S."/>
            <person name="Wortman J."/>
            <person name="Nusbaum C."/>
            <person name="Birren B."/>
        </authorList>
    </citation>
    <scope>NUCLEOTIDE SEQUENCE [LARGE SCALE GENOMIC DNA]</scope>
    <source>
        <strain evidence="7">ACHKN1017</strain>
    </source>
</reference>
<dbReference type="SUPFAM" id="SSF53182">
    <property type="entry name" value="Pyrrolidone carboxyl peptidase (pyroglutamate aminopeptidase)"/>
    <property type="match status" value="1"/>
</dbReference>
<dbReference type="Pfam" id="PF01470">
    <property type="entry name" value="Peptidase_C15"/>
    <property type="match status" value="1"/>
</dbReference>
<keyword evidence="4" id="KW-0378">Hydrolase</keyword>
<dbReference type="CDD" id="cd00501">
    <property type="entry name" value="Peptidase_C15"/>
    <property type="match status" value="1"/>
</dbReference>
<reference evidence="6" key="2">
    <citation type="submission" date="2020-05" db="UniProtKB">
        <authorList>
            <consortium name="EnsemblMetazoa"/>
        </authorList>
    </citation>
    <scope>IDENTIFICATION</scope>
    <source>
        <strain evidence="6">ACHKN1017</strain>
    </source>
</reference>
<keyword evidence="2" id="KW-0963">Cytoplasm</keyword>
<dbReference type="PRINTS" id="PR00706">
    <property type="entry name" value="PYROGLUPTASE"/>
</dbReference>
<dbReference type="InterPro" id="IPR036440">
    <property type="entry name" value="Peptidase_C15-like_sf"/>
</dbReference>
<evidence type="ECO:0000256" key="3">
    <source>
        <dbReference type="ARBA" id="ARBA00022670"/>
    </source>
</evidence>
<dbReference type="GO" id="GO:0005829">
    <property type="term" value="C:cytosol"/>
    <property type="evidence" value="ECO:0007669"/>
    <property type="project" value="InterPro"/>
</dbReference>
<evidence type="ECO:0008006" key="8">
    <source>
        <dbReference type="Google" id="ProtNLM"/>
    </source>
</evidence>
<evidence type="ECO:0000313" key="7">
    <source>
        <dbReference type="Proteomes" id="UP000075881"/>
    </source>
</evidence>